<dbReference type="GO" id="GO:0043022">
    <property type="term" value="F:ribosome binding"/>
    <property type="evidence" value="ECO:0007669"/>
    <property type="project" value="TreeGrafter"/>
</dbReference>
<sequence>MPNQLPRIEIPKDEIEFDFIRASGPGGQNVNKVATAVQLRFNIRKSSFLPEDAKERLIQLAGQKVTDEGILILEAKRYRTQEQNRMDALNRLHALVQQALFSPKHRKPTKPTMTARAARRSAKQHRSQVKRWRRYIPQDWE</sequence>
<dbReference type="GO" id="GO:0003747">
    <property type="term" value="F:translation release factor activity"/>
    <property type="evidence" value="ECO:0007669"/>
    <property type="project" value="InterPro"/>
</dbReference>
<dbReference type="PROSITE" id="PS00745">
    <property type="entry name" value="RF_PROK_I"/>
    <property type="match status" value="1"/>
</dbReference>
<dbReference type="RefSeq" id="WP_061917962.1">
    <property type="nucleotide sequence ID" value="NZ_DF967971.1"/>
</dbReference>
<dbReference type="PATRIC" id="fig|360411.5.peg.1316"/>
<feature type="region of interest" description="Disordered" evidence="2">
    <location>
        <begin position="102"/>
        <end position="131"/>
    </location>
</feature>
<evidence type="ECO:0000259" key="3">
    <source>
        <dbReference type="PROSITE" id="PS00745"/>
    </source>
</evidence>
<organism evidence="4 5">
    <name type="scientific">Bellilinea caldifistulae</name>
    <dbReference type="NCBI Taxonomy" id="360411"/>
    <lineage>
        <taxon>Bacteria</taxon>
        <taxon>Bacillati</taxon>
        <taxon>Chloroflexota</taxon>
        <taxon>Anaerolineae</taxon>
        <taxon>Anaerolineales</taxon>
        <taxon>Anaerolineaceae</taxon>
        <taxon>Bellilinea</taxon>
    </lineage>
</organism>
<dbReference type="OrthoDB" id="9815709at2"/>
<evidence type="ECO:0000313" key="5">
    <source>
        <dbReference type="Proteomes" id="UP000050514"/>
    </source>
</evidence>
<evidence type="ECO:0000256" key="1">
    <source>
        <dbReference type="ARBA" id="ARBA00010835"/>
    </source>
</evidence>
<dbReference type="Pfam" id="PF00472">
    <property type="entry name" value="RF-1"/>
    <property type="match status" value="1"/>
</dbReference>
<protein>
    <submittedName>
        <fullName evidence="4">Peptide chain release factor I</fullName>
    </submittedName>
</protein>
<dbReference type="EMBL" id="LGHJ01000004">
    <property type="protein sequence ID" value="KPL78573.1"/>
    <property type="molecule type" value="Genomic_DNA"/>
</dbReference>
<dbReference type="NCBIfam" id="NF006718">
    <property type="entry name" value="PRK09256.1"/>
    <property type="match status" value="1"/>
</dbReference>
<dbReference type="Gene3D" id="3.30.160.20">
    <property type="match status" value="1"/>
</dbReference>
<proteinExistence type="inferred from homology"/>
<dbReference type="PANTHER" id="PTHR47814">
    <property type="entry name" value="PEPTIDYL-TRNA HYDROLASE ARFB"/>
    <property type="match status" value="1"/>
</dbReference>
<gene>
    <name evidence="4" type="ORF">AC812_01090</name>
</gene>
<comment type="caution">
    <text evidence="4">The sequence shown here is derived from an EMBL/GenBank/DDBJ whole genome shotgun (WGS) entry which is preliminary data.</text>
</comment>
<dbReference type="STRING" id="360411.AC812_01090"/>
<name>A0A0P6X6A8_9CHLR</name>
<evidence type="ECO:0000313" key="4">
    <source>
        <dbReference type="EMBL" id="KPL78573.1"/>
    </source>
</evidence>
<dbReference type="SUPFAM" id="SSF75620">
    <property type="entry name" value="Release factor"/>
    <property type="match status" value="1"/>
</dbReference>
<dbReference type="InterPro" id="IPR045853">
    <property type="entry name" value="Pep_chain_release_fac_I_sf"/>
</dbReference>
<feature type="domain" description="Prokaryotic-type class I peptide chain release factors" evidence="3">
    <location>
        <begin position="21"/>
        <end position="37"/>
    </location>
</feature>
<dbReference type="PANTHER" id="PTHR47814:SF1">
    <property type="entry name" value="PEPTIDYL-TRNA HYDROLASE ARFB"/>
    <property type="match status" value="1"/>
</dbReference>
<dbReference type="GO" id="GO:0072344">
    <property type="term" value="P:rescue of stalled ribosome"/>
    <property type="evidence" value="ECO:0007669"/>
    <property type="project" value="TreeGrafter"/>
</dbReference>
<dbReference type="Proteomes" id="UP000050514">
    <property type="component" value="Unassembled WGS sequence"/>
</dbReference>
<feature type="compositionally biased region" description="Basic residues" evidence="2">
    <location>
        <begin position="117"/>
        <end position="131"/>
    </location>
</feature>
<dbReference type="FunFam" id="3.30.160.20:FF:000046">
    <property type="entry name" value="Peptidyl-tRNA hydrolase ICT1"/>
    <property type="match status" value="1"/>
</dbReference>
<evidence type="ECO:0000256" key="2">
    <source>
        <dbReference type="SAM" id="MobiDB-lite"/>
    </source>
</evidence>
<dbReference type="AlphaFoldDB" id="A0A0P6X6A8"/>
<comment type="similarity">
    <text evidence="1">Belongs to the prokaryotic/mitochondrial release factor family.</text>
</comment>
<dbReference type="GO" id="GO:0004045">
    <property type="term" value="F:peptidyl-tRNA hydrolase activity"/>
    <property type="evidence" value="ECO:0007669"/>
    <property type="project" value="TreeGrafter"/>
</dbReference>
<dbReference type="InterPro" id="IPR000352">
    <property type="entry name" value="Pep_chain_release_fac_I"/>
</dbReference>
<keyword evidence="5" id="KW-1185">Reference proteome</keyword>
<accession>A0A0P6X6A8</accession>
<reference evidence="4 5" key="1">
    <citation type="submission" date="2015-07" db="EMBL/GenBank/DDBJ databases">
        <title>Draft genome of Bellilinea caldifistulae DSM 17877.</title>
        <authorList>
            <person name="Hemp J."/>
            <person name="Ward L.M."/>
            <person name="Pace L.A."/>
            <person name="Fischer W.W."/>
        </authorList>
    </citation>
    <scope>NUCLEOTIDE SEQUENCE [LARGE SCALE GENOMIC DNA]</scope>
    <source>
        <strain evidence="4 5">GOMI-1</strain>
    </source>
</reference>